<name>A0A345DA93_9BURK</name>
<sequence length="110" mass="12802">MDLLTFSMVNHKATLPRDCIKIIDFEQKNQQNFSADQHPCEAKHQICIKPMKKHKPTPQTIREVMAFAITLHTSKIKIENIKAREIFSVLYKLGFTLFSPAQMLWVQFNA</sequence>
<reference evidence="2" key="1">
    <citation type="submission" date="2018-07" db="EMBL/GenBank/DDBJ databases">
        <authorList>
            <person name="Kim H."/>
        </authorList>
    </citation>
    <scope>NUCLEOTIDE SEQUENCE [LARGE SCALE GENOMIC DNA]</scope>
    <source>
        <strain evidence="2">F02</strain>
    </source>
</reference>
<protein>
    <submittedName>
        <fullName evidence="1">Uncharacterized protein</fullName>
    </submittedName>
</protein>
<organism evidence="1 2">
    <name type="scientific">Ephemeroptericola cinctiostellae</name>
    <dbReference type="NCBI Taxonomy" id="2268024"/>
    <lineage>
        <taxon>Bacteria</taxon>
        <taxon>Pseudomonadati</taxon>
        <taxon>Pseudomonadota</taxon>
        <taxon>Betaproteobacteria</taxon>
        <taxon>Burkholderiales</taxon>
        <taxon>Burkholderiaceae</taxon>
        <taxon>Ephemeroptericola</taxon>
    </lineage>
</organism>
<dbReference type="RefSeq" id="WP_157964327.1">
    <property type="nucleotide sequence ID" value="NZ_CP031124.1"/>
</dbReference>
<keyword evidence="2" id="KW-1185">Reference proteome</keyword>
<dbReference type="EMBL" id="CP031124">
    <property type="protein sequence ID" value="AXF85281.1"/>
    <property type="molecule type" value="Genomic_DNA"/>
</dbReference>
<dbReference type="KEGG" id="hyf:DTO96_101011"/>
<dbReference type="Proteomes" id="UP000252182">
    <property type="component" value="Chromosome"/>
</dbReference>
<gene>
    <name evidence="1" type="ORF">DTO96_101011</name>
</gene>
<dbReference type="AlphaFoldDB" id="A0A345DA93"/>
<proteinExistence type="predicted"/>
<evidence type="ECO:0000313" key="1">
    <source>
        <dbReference type="EMBL" id="AXF85281.1"/>
    </source>
</evidence>
<accession>A0A345DA93</accession>
<evidence type="ECO:0000313" key="2">
    <source>
        <dbReference type="Proteomes" id="UP000252182"/>
    </source>
</evidence>